<evidence type="ECO:0008006" key="5">
    <source>
        <dbReference type="Google" id="ProtNLM"/>
    </source>
</evidence>
<evidence type="ECO:0000313" key="3">
    <source>
        <dbReference type="EMBL" id="VFQ61710.1"/>
    </source>
</evidence>
<keyword evidence="2" id="KW-0732">Signal</keyword>
<feature type="compositionally biased region" description="Basic and acidic residues" evidence="1">
    <location>
        <begin position="61"/>
        <end position="70"/>
    </location>
</feature>
<reference evidence="3 4" key="1">
    <citation type="submission" date="2018-04" db="EMBL/GenBank/DDBJ databases">
        <authorList>
            <person name="Vogel A."/>
        </authorList>
    </citation>
    <scope>NUCLEOTIDE SEQUENCE [LARGE SCALE GENOMIC DNA]</scope>
</reference>
<protein>
    <recommendedName>
        <fullName evidence="5">Secreted protein</fullName>
    </recommendedName>
</protein>
<feature type="region of interest" description="Disordered" evidence="1">
    <location>
        <begin position="46"/>
        <end position="70"/>
    </location>
</feature>
<name>A0A484K8E9_9ASTE</name>
<accession>A0A484K8E9</accession>
<evidence type="ECO:0000256" key="1">
    <source>
        <dbReference type="SAM" id="MobiDB-lite"/>
    </source>
</evidence>
<keyword evidence="4" id="KW-1185">Reference proteome</keyword>
<dbReference type="EMBL" id="OOIL02000203">
    <property type="protein sequence ID" value="VFQ61710.1"/>
    <property type="molecule type" value="Genomic_DNA"/>
</dbReference>
<feature type="chain" id="PRO_5019731469" description="Secreted protein" evidence="2">
    <location>
        <begin position="20"/>
        <end position="70"/>
    </location>
</feature>
<sequence>MTTELEIVLLRFLLVKVLAVGAKKHSTKALVRRYERLTVMGGGGGRVGLEGSGRSKPHILRHPDAMRVSA</sequence>
<gene>
    <name evidence="3" type="ORF">CCAM_LOCUS3486</name>
</gene>
<evidence type="ECO:0000256" key="2">
    <source>
        <dbReference type="SAM" id="SignalP"/>
    </source>
</evidence>
<organism evidence="3 4">
    <name type="scientific">Cuscuta campestris</name>
    <dbReference type="NCBI Taxonomy" id="132261"/>
    <lineage>
        <taxon>Eukaryota</taxon>
        <taxon>Viridiplantae</taxon>
        <taxon>Streptophyta</taxon>
        <taxon>Embryophyta</taxon>
        <taxon>Tracheophyta</taxon>
        <taxon>Spermatophyta</taxon>
        <taxon>Magnoliopsida</taxon>
        <taxon>eudicotyledons</taxon>
        <taxon>Gunneridae</taxon>
        <taxon>Pentapetalae</taxon>
        <taxon>asterids</taxon>
        <taxon>lamiids</taxon>
        <taxon>Solanales</taxon>
        <taxon>Convolvulaceae</taxon>
        <taxon>Cuscuteae</taxon>
        <taxon>Cuscuta</taxon>
        <taxon>Cuscuta subgen. Grammica</taxon>
        <taxon>Cuscuta sect. Cleistogrammica</taxon>
    </lineage>
</organism>
<feature type="signal peptide" evidence="2">
    <location>
        <begin position="1"/>
        <end position="19"/>
    </location>
</feature>
<evidence type="ECO:0000313" key="4">
    <source>
        <dbReference type="Proteomes" id="UP000595140"/>
    </source>
</evidence>
<proteinExistence type="predicted"/>
<dbReference type="AlphaFoldDB" id="A0A484K8E9"/>
<dbReference type="Proteomes" id="UP000595140">
    <property type="component" value="Unassembled WGS sequence"/>
</dbReference>